<dbReference type="SUPFAM" id="SSF51182">
    <property type="entry name" value="RmlC-like cupins"/>
    <property type="match status" value="1"/>
</dbReference>
<protein>
    <submittedName>
        <fullName evidence="3">Predicted acetyltransferase</fullName>
    </submittedName>
</protein>
<dbReference type="InterPro" id="IPR003313">
    <property type="entry name" value="AraC-bd"/>
</dbReference>
<reference evidence="3 4" key="1">
    <citation type="submission" date="2018-06" db="EMBL/GenBank/DDBJ databases">
        <authorList>
            <consortium name="Pathogen Informatics"/>
            <person name="Doyle S."/>
        </authorList>
    </citation>
    <scope>NUCLEOTIDE SEQUENCE [LARGE SCALE GENOMIC DNA]</scope>
    <source>
        <strain evidence="3 4">NCTC11661</strain>
    </source>
</reference>
<evidence type="ECO:0000313" key="4">
    <source>
        <dbReference type="Proteomes" id="UP000255515"/>
    </source>
</evidence>
<dbReference type="Gene3D" id="3.40.630.30">
    <property type="match status" value="1"/>
</dbReference>
<dbReference type="InterPro" id="IPR016181">
    <property type="entry name" value="Acyl_CoA_acyltransferase"/>
</dbReference>
<dbReference type="Pfam" id="PF00583">
    <property type="entry name" value="Acetyltransf_1"/>
    <property type="match status" value="1"/>
</dbReference>
<dbReference type="AlphaFoldDB" id="A0A376BY79"/>
<dbReference type="Proteomes" id="UP000255515">
    <property type="component" value="Unassembled WGS sequence"/>
</dbReference>
<accession>A0A376BY79</accession>
<evidence type="ECO:0000256" key="1">
    <source>
        <dbReference type="ARBA" id="ARBA00023125"/>
    </source>
</evidence>
<dbReference type="Pfam" id="PF02311">
    <property type="entry name" value="AraC_binding"/>
    <property type="match status" value="1"/>
</dbReference>
<dbReference type="GO" id="GO:0016747">
    <property type="term" value="F:acyltransferase activity, transferring groups other than amino-acyl groups"/>
    <property type="evidence" value="ECO:0007669"/>
    <property type="project" value="InterPro"/>
</dbReference>
<dbReference type="InterPro" id="IPR014710">
    <property type="entry name" value="RmlC-like_jellyroll"/>
</dbReference>
<gene>
    <name evidence="3" type="ORF">NCTC11661_00263</name>
</gene>
<dbReference type="InterPro" id="IPR000182">
    <property type="entry name" value="GNAT_dom"/>
</dbReference>
<dbReference type="PANTHER" id="PTHR43617">
    <property type="entry name" value="L-AMINO ACID N-ACETYLTRANSFERASE"/>
    <property type="match status" value="1"/>
</dbReference>
<organism evidence="3 4">
    <name type="scientific">Bergeyella zoohelcum</name>
    <dbReference type="NCBI Taxonomy" id="1015"/>
    <lineage>
        <taxon>Bacteria</taxon>
        <taxon>Pseudomonadati</taxon>
        <taxon>Bacteroidota</taxon>
        <taxon>Flavobacteriia</taxon>
        <taxon>Flavobacteriales</taxon>
        <taxon>Weeksellaceae</taxon>
        <taxon>Bergeyella</taxon>
    </lineage>
</organism>
<feature type="domain" description="N-acetyltransferase" evidence="2">
    <location>
        <begin position="115"/>
        <end position="299"/>
    </location>
</feature>
<dbReference type="EMBL" id="UFTJ01000001">
    <property type="protein sequence ID" value="SSZ46618.1"/>
    <property type="molecule type" value="Genomic_DNA"/>
</dbReference>
<evidence type="ECO:0000259" key="2">
    <source>
        <dbReference type="PROSITE" id="PS51186"/>
    </source>
</evidence>
<dbReference type="CDD" id="cd04301">
    <property type="entry name" value="NAT_SF"/>
    <property type="match status" value="1"/>
</dbReference>
<dbReference type="InterPro" id="IPR011051">
    <property type="entry name" value="RmlC_Cupin_sf"/>
</dbReference>
<dbReference type="PROSITE" id="PS51186">
    <property type="entry name" value="GNAT"/>
    <property type="match status" value="1"/>
</dbReference>
<keyword evidence="1" id="KW-0238">DNA-binding</keyword>
<sequence>MYTENIYSNLEFNEARPVIQVLMDTDLSKEIRIAMHKNTVMKEHKTQFPIVVHIIEGQIAFGVEGKTLELKPGDLIALAPHTPHDLKAHENSIIRLTLNKNDSVQRVQKIAESSQNIRKATPQDADSVAPLMFQAMEDIVYKLIGKEDAHEAISFLKNLFTQTDNQYSYQNTFVYEEDGQVIGSLVFYDGKNLQKLRQPVLEYTQKYSKTSIAIEDETSEGETYLDTLSISPQHQGKGIGRKLLDFLVKYTQENALPPATLLVDENNPKAEALYLRAGFVFKNTQNLAGGKYKRLVHQK</sequence>
<proteinExistence type="predicted"/>
<dbReference type="GO" id="GO:0006355">
    <property type="term" value="P:regulation of DNA-templated transcription"/>
    <property type="evidence" value="ECO:0007669"/>
    <property type="project" value="InterPro"/>
</dbReference>
<dbReference type="GO" id="GO:0003677">
    <property type="term" value="F:DNA binding"/>
    <property type="evidence" value="ECO:0007669"/>
    <property type="project" value="UniProtKB-KW"/>
</dbReference>
<dbReference type="CDD" id="cd02230">
    <property type="entry name" value="cupin_HP0902-like"/>
    <property type="match status" value="1"/>
</dbReference>
<keyword evidence="3" id="KW-0808">Transferase</keyword>
<name>A0A376BY79_9FLAO</name>
<evidence type="ECO:0000313" key="3">
    <source>
        <dbReference type="EMBL" id="SSZ46618.1"/>
    </source>
</evidence>
<dbReference type="Gene3D" id="2.60.120.10">
    <property type="entry name" value="Jelly Rolls"/>
    <property type="match status" value="1"/>
</dbReference>
<dbReference type="InterPro" id="IPR050276">
    <property type="entry name" value="MshD_Acetyltransferase"/>
</dbReference>
<dbReference type="SUPFAM" id="SSF55729">
    <property type="entry name" value="Acyl-CoA N-acyltransferases (Nat)"/>
    <property type="match status" value="1"/>
</dbReference>